<dbReference type="CDD" id="cd06532">
    <property type="entry name" value="Glyco_transf_25"/>
    <property type="match status" value="1"/>
</dbReference>
<evidence type="ECO:0000256" key="1">
    <source>
        <dbReference type="ARBA" id="ARBA00006721"/>
    </source>
</evidence>
<dbReference type="OrthoDB" id="47375at2759"/>
<dbReference type="InterPro" id="IPR050757">
    <property type="entry name" value="Collagen_mod_GT25"/>
</dbReference>
<gene>
    <name evidence="7" type="primary">LOC116297696</name>
</gene>
<dbReference type="PANTHER" id="PTHR10730">
    <property type="entry name" value="PROCOLLAGEN-LYSINE,2-OXOGLUTARATE 5-DIOXYGENASE/GLYCOSYLTRANSFERASE 25 FAMILY MEMBER"/>
    <property type="match status" value="1"/>
</dbReference>
<sequence length="585" mass="68005">MRPLIYSIFLASTLFVYIPSSRSEPKTNEHFGAAEGTESAKDPTVLLSVIARNVAHLLPNWLGYIENLDYPKDRISIWIATDHNVDNTSGILKEWANNVAPLYHRVLINATDSPTMYSDASFVSEWSELRYQQVASLRQQALDAAREQWADYLFVVDCDNFLFNASVLRDLMAEKKTVVAPLIPVFQNQSAYSNFWGGMDEDGYYKRTDEYFPVLYREIRGCFDFPMIHSTYLVDLRQRVSSNLTYYPPPPKYKGEVDDILIFAYSARTAGIKLHLINRDFYGYMVPPIHTTENLPEIQILFTDLKLEYLVDHPEELMLVSPHVSIKPIKQDKLGLDEIYMINLKRRPLRRRRMLASLKELGIDVKLVDAVDGNSLTIDQIKEMGIKMLPGYFDPYSKRALTMGEIGCFLSHYFIWEEMLNKGLNNVLVLEDDVRFESNFRRKVEAFLDEAFQIRDKYPWELIYLGRRRMKTEIIDTVDGSNYLNWVNYTWWTLGYMINLQGARKLISAKPLVKMMAVDEFLPVMYDRHPNKEWSSYFEPRNLVAMTAEPLLIYPTHYIGDHGYFSDTETESIVPDDVLSKKEEL</sequence>
<evidence type="ECO:0000313" key="7">
    <source>
        <dbReference type="RefSeq" id="XP_031561833.1"/>
    </source>
</evidence>
<protein>
    <submittedName>
        <fullName evidence="7">Procollagen galactosyltransferase 1-like isoform X1</fullName>
    </submittedName>
</protein>
<dbReference type="GO" id="GO:0050211">
    <property type="term" value="F:procollagen galactosyltransferase activity"/>
    <property type="evidence" value="ECO:0007669"/>
    <property type="project" value="TreeGrafter"/>
</dbReference>
<dbReference type="Pfam" id="PF01755">
    <property type="entry name" value="Glyco_transf_25"/>
    <property type="match status" value="1"/>
</dbReference>
<feature type="domain" description="Glycosyl transferase family 25" evidence="5">
    <location>
        <begin position="338"/>
        <end position="521"/>
    </location>
</feature>
<dbReference type="KEGG" id="aten:116297696"/>
<feature type="signal peptide" evidence="4">
    <location>
        <begin position="1"/>
        <end position="23"/>
    </location>
</feature>
<organism evidence="6 7">
    <name type="scientific">Actinia tenebrosa</name>
    <name type="common">Australian red waratah sea anemone</name>
    <dbReference type="NCBI Taxonomy" id="6105"/>
    <lineage>
        <taxon>Eukaryota</taxon>
        <taxon>Metazoa</taxon>
        <taxon>Cnidaria</taxon>
        <taxon>Anthozoa</taxon>
        <taxon>Hexacorallia</taxon>
        <taxon>Actiniaria</taxon>
        <taxon>Actiniidae</taxon>
        <taxon>Actinia</taxon>
    </lineage>
</organism>
<keyword evidence="3" id="KW-0808">Transferase</keyword>
<evidence type="ECO:0000256" key="2">
    <source>
        <dbReference type="ARBA" id="ARBA00022676"/>
    </source>
</evidence>
<keyword evidence="6" id="KW-1185">Reference proteome</keyword>
<feature type="chain" id="PRO_5027710158" evidence="4">
    <location>
        <begin position="24"/>
        <end position="585"/>
    </location>
</feature>
<reference evidence="7" key="1">
    <citation type="submission" date="2025-08" db="UniProtKB">
        <authorList>
            <consortium name="RefSeq"/>
        </authorList>
    </citation>
    <scope>IDENTIFICATION</scope>
    <source>
        <tissue evidence="7">Tentacle</tissue>
    </source>
</reference>
<dbReference type="SUPFAM" id="SSF53448">
    <property type="entry name" value="Nucleotide-diphospho-sugar transferases"/>
    <property type="match status" value="1"/>
</dbReference>
<dbReference type="AlphaFoldDB" id="A0A6P8I210"/>
<dbReference type="Proteomes" id="UP000515163">
    <property type="component" value="Unplaced"/>
</dbReference>
<dbReference type="InterPro" id="IPR002654">
    <property type="entry name" value="Glyco_trans_25"/>
</dbReference>
<proteinExistence type="inferred from homology"/>
<evidence type="ECO:0000259" key="5">
    <source>
        <dbReference type="Pfam" id="PF01755"/>
    </source>
</evidence>
<evidence type="ECO:0000256" key="3">
    <source>
        <dbReference type="ARBA" id="ARBA00022679"/>
    </source>
</evidence>
<keyword evidence="4" id="KW-0732">Signal</keyword>
<keyword evidence="2" id="KW-0328">Glycosyltransferase</keyword>
<dbReference type="GeneID" id="116297696"/>
<evidence type="ECO:0000313" key="6">
    <source>
        <dbReference type="Proteomes" id="UP000515163"/>
    </source>
</evidence>
<dbReference type="Pfam" id="PF13704">
    <property type="entry name" value="Glyco_tranf_2_4"/>
    <property type="match status" value="1"/>
</dbReference>
<accession>A0A6P8I210</accession>
<comment type="similarity">
    <text evidence="1">Belongs to the glycosyltransferase 25 family.</text>
</comment>
<evidence type="ECO:0000256" key="4">
    <source>
        <dbReference type="SAM" id="SignalP"/>
    </source>
</evidence>
<dbReference type="InterPro" id="IPR029044">
    <property type="entry name" value="Nucleotide-diphossugar_trans"/>
</dbReference>
<dbReference type="PANTHER" id="PTHR10730:SF53">
    <property type="entry name" value="GLYCOSYLTRANSFERASE 25 FAMILY MEMBER"/>
    <property type="match status" value="1"/>
</dbReference>
<name>A0A6P8I210_ACTTE</name>
<dbReference type="Gene3D" id="3.90.550.10">
    <property type="entry name" value="Spore Coat Polysaccharide Biosynthesis Protein SpsA, Chain A"/>
    <property type="match status" value="1"/>
</dbReference>
<dbReference type="RefSeq" id="XP_031561833.1">
    <property type="nucleotide sequence ID" value="XM_031705973.1"/>
</dbReference>